<evidence type="ECO:0000256" key="1">
    <source>
        <dbReference type="SAM" id="MobiDB-lite"/>
    </source>
</evidence>
<reference evidence="2" key="1">
    <citation type="submission" date="2013-12" db="EMBL/GenBank/DDBJ databases">
        <authorList>
            <person name="Omoto C.K."/>
            <person name="Sibley D."/>
            <person name="Venepally P."/>
            <person name="Hadjithomas M."/>
            <person name="Karamycheva S."/>
            <person name="Brunk B."/>
            <person name="Roos D."/>
            <person name="Caler E."/>
            <person name="Lorenzi H."/>
        </authorList>
    </citation>
    <scope>NUCLEOTIDE SEQUENCE</scope>
</reference>
<dbReference type="RefSeq" id="XP_011130326.1">
    <property type="nucleotide sequence ID" value="XM_011132024.1"/>
</dbReference>
<gene>
    <name evidence="2" type="ORF">GNI_071300</name>
</gene>
<feature type="region of interest" description="Disordered" evidence="1">
    <location>
        <begin position="278"/>
        <end position="314"/>
    </location>
</feature>
<protein>
    <submittedName>
        <fullName evidence="2">Uncharacterized protein</fullName>
    </submittedName>
</protein>
<keyword evidence="3" id="KW-1185">Reference proteome</keyword>
<dbReference type="AlphaFoldDB" id="A0A023B794"/>
<feature type="compositionally biased region" description="Polar residues" evidence="1">
    <location>
        <begin position="287"/>
        <end position="298"/>
    </location>
</feature>
<dbReference type="VEuPathDB" id="CryptoDB:GNI_071300"/>
<sequence>MKCLAGGRVDISVGVAELAHVVWPVSFNGRWLDVTELAHEEFAQYWDAICPPNVHEMDALMGALKILHDLPDTRVWPGQVVADSKNGANMSHLGRLQRAAALKLYTNSRARGALLVSIAGFLKGVGDIDDPEVVSWQMQKTIRDWWNAHGHIVAFVSLDPTGLRCALPTFPAFPNLNALATQFDSVVEAKLGQSVVMVPVTSLAPPRFTAQTVPREIVIEIERIRNERIKTRDLKSRKQLECSRSEAEIDTDSQEQENIYSKELEDIYLSKQDDGTFLETYRPPCSSPSTQGASQPDSPTDVRYLDGLMGTARK</sequence>
<dbReference type="Proteomes" id="UP000019763">
    <property type="component" value="Unassembled WGS sequence"/>
</dbReference>
<dbReference type="GeneID" id="22912611"/>
<name>A0A023B794_GRENI</name>
<evidence type="ECO:0000313" key="2">
    <source>
        <dbReference type="EMBL" id="EZG67146.1"/>
    </source>
</evidence>
<evidence type="ECO:0000313" key="3">
    <source>
        <dbReference type="Proteomes" id="UP000019763"/>
    </source>
</evidence>
<dbReference type="EMBL" id="AFNH02000535">
    <property type="protein sequence ID" value="EZG67146.1"/>
    <property type="molecule type" value="Genomic_DNA"/>
</dbReference>
<accession>A0A023B794</accession>
<comment type="caution">
    <text evidence="2">The sequence shown here is derived from an EMBL/GenBank/DDBJ whole genome shotgun (WGS) entry which is preliminary data.</text>
</comment>
<organism evidence="2 3">
    <name type="scientific">Gregarina niphandrodes</name>
    <name type="common">Septate eugregarine</name>
    <dbReference type="NCBI Taxonomy" id="110365"/>
    <lineage>
        <taxon>Eukaryota</taxon>
        <taxon>Sar</taxon>
        <taxon>Alveolata</taxon>
        <taxon>Apicomplexa</taxon>
        <taxon>Conoidasida</taxon>
        <taxon>Gregarinasina</taxon>
        <taxon>Eugregarinorida</taxon>
        <taxon>Gregarinidae</taxon>
        <taxon>Gregarina</taxon>
    </lineage>
</organism>
<proteinExistence type="predicted"/>